<name>A0ACB7Z4P9_9ERIC</name>
<sequence>MALFPPSFPPPASDHLSAATIDFAFPAVLVGNPPLRVSTSTPSTEVLSSQCNGDQPSEVVPEIQPNLFVTSGSQSSHEGLKPGSDSTLQVLSGKNLLCDVRGLDGHMGISPAFPGDGGGAPPLRPSSPVSGLIQNLGDFPPLQGAVGVNVGQARSVPASGPSPSASGAWAGLFSSNRLKLGLFLELSLLSNKLDGFVQRRWKVFGDVEVFVLESGVFVFNFSNNEAKQKVLDMGPWSFYDKPLFLKPWSPDCSYERENITSIPIWIRLPQLKLHLWSSALLSKIASVVGKPLFTDNMTAERKRLAYARLCVEVNPSSDFPTSVDIVGPDGSKYSQTIDYEWLPSTCKQCSTFGHKLSNCPKTVRQEWRPKAKFVLTEFEPGPDHSLDSSSVLLDSSTHVVSDSILGSGNNPKGGVDIVTHAVSCDTNDQQLAPIVSNVVITPDASNSISSFNQFDALTQFVNDSSASISQHSDDNSSDVNGTSAVPTPQGGKNKKKAKHKAGIMSQISNQDKTTAVPARYRKPPDRFL</sequence>
<gene>
    <name evidence="1" type="ORF">Vadar_007388</name>
</gene>
<organism evidence="1 2">
    <name type="scientific">Vaccinium darrowii</name>
    <dbReference type="NCBI Taxonomy" id="229202"/>
    <lineage>
        <taxon>Eukaryota</taxon>
        <taxon>Viridiplantae</taxon>
        <taxon>Streptophyta</taxon>
        <taxon>Embryophyta</taxon>
        <taxon>Tracheophyta</taxon>
        <taxon>Spermatophyta</taxon>
        <taxon>Magnoliopsida</taxon>
        <taxon>eudicotyledons</taxon>
        <taxon>Gunneridae</taxon>
        <taxon>Pentapetalae</taxon>
        <taxon>asterids</taxon>
        <taxon>Ericales</taxon>
        <taxon>Ericaceae</taxon>
        <taxon>Vaccinioideae</taxon>
        <taxon>Vaccinieae</taxon>
        <taxon>Vaccinium</taxon>
    </lineage>
</organism>
<reference evidence="1 2" key="1">
    <citation type="journal article" date="2021" name="Hortic Res">
        <title>High-quality reference genome and annotation aids understanding of berry development for evergreen blueberry (Vaccinium darrowii).</title>
        <authorList>
            <person name="Yu J."/>
            <person name="Hulse-Kemp A.M."/>
            <person name="Babiker E."/>
            <person name="Staton M."/>
        </authorList>
    </citation>
    <scope>NUCLEOTIDE SEQUENCE [LARGE SCALE GENOMIC DNA]</scope>
    <source>
        <strain evidence="2">cv. NJ 8807/NJ 8810</strain>
        <tissue evidence="1">Young leaf</tissue>
    </source>
</reference>
<dbReference type="EMBL" id="CM037154">
    <property type="protein sequence ID" value="KAH7859947.1"/>
    <property type="molecule type" value="Genomic_DNA"/>
</dbReference>
<evidence type="ECO:0000313" key="1">
    <source>
        <dbReference type="EMBL" id="KAH7859947.1"/>
    </source>
</evidence>
<accession>A0ACB7Z4P9</accession>
<dbReference type="Proteomes" id="UP000828048">
    <property type="component" value="Chromosome 4"/>
</dbReference>
<protein>
    <submittedName>
        <fullName evidence="1">Uncharacterized protein</fullName>
    </submittedName>
</protein>
<evidence type="ECO:0000313" key="2">
    <source>
        <dbReference type="Proteomes" id="UP000828048"/>
    </source>
</evidence>
<proteinExistence type="predicted"/>
<keyword evidence="2" id="KW-1185">Reference proteome</keyword>
<comment type="caution">
    <text evidence="1">The sequence shown here is derived from an EMBL/GenBank/DDBJ whole genome shotgun (WGS) entry which is preliminary data.</text>
</comment>